<dbReference type="SUPFAM" id="SSF82708">
    <property type="entry name" value="R3H domain"/>
    <property type="match status" value="1"/>
</dbReference>
<dbReference type="Pfam" id="PF13083">
    <property type="entry name" value="KH_KhpA-B"/>
    <property type="match status" value="1"/>
</dbReference>
<evidence type="ECO:0000313" key="3">
    <source>
        <dbReference type="Proteomes" id="UP000230033"/>
    </source>
</evidence>
<gene>
    <name evidence="2" type="ORF">COT65_00205</name>
</gene>
<dbReference type="SMART" id="SM00393">
    <property type="entry name" value="R3H"/>
    <property type="match status" value="1"/>
</dbReference>
<sequence>MENLKLKTIEEITQDLLSRLGVEVKISVEESEGVFNVQLETKEPGILIGYHGETLAAIQLIVGMMVWRKSGAWTKILVNVGDYRERRQESLARMAVSVAQEAKLSGQPQTLPPMSAFDRRLIHLALAADPAVETLSEGEGKDRHVVVKTKQPSS</sequence>
<dbReference type="InterPro" id="IPR015946">
    <property type="entry name" value="KH_dom-like_a/b"/>
</dbReference>
<evidence type="ECO:0000259" key="1">
    <source>
        <dbReference type="PROSITE" id="PS51061"/>
    </source>
</evidence>
<dbReference type="InterPro" id="IPR001374">
    <property type="entry name" value="R3H_dom"/>
</dbReference>
<dbReference type="PROSITE" id="PS51061">
    <property type="entry name" value="R3H"/>
    <property type="match status" value="1"/>
</dbReference>
<dbReference type="PANTHER" id="PTHR35800">
    <property type="entry name" value="PROTEIN JAG"/>
    <property type="match status" value="1"/>
</dbReference>
<comment type="caution">
    <text evidence="2">The sequence shown here is derived from an EMBL/GenBank/DDBJ whole genome shotgun (WGS) entry which is preliminary data.</text>
</comment>
<dbReference type="Gene3D" id="3.30.300.20">
    <property type="match status" value="1"/>
</dbReference>
<dbReference type="GO" id="GO:0003723">
    <property type="term" value="F:RNA binding"/>
    <property type="evidence" value="ECO:0007669"/>
    <property type="project" value="InterPro"/>
</dbReference>
<dbReference type="Pfam" id="PF01424">
    <property type="entry name" value="R3H"/>
    <property type="match status" value="1"/>
</dbReference>
<dbReference type="InterPro" id="IPR039247">
    <property type="entry name" value="KhpB"/>
</dbReference>
<dbReference type="PANTHER" id="PTHR35800:SF1">
    <property type="entry name" value="RNA-BINDING PROTEIN KHPB"/>
    <property type="match status" value="1"/>
</dbReference>
<dbReference type="AlphaFoldDB" id="A0A2H0WQJ9"/>
<dbReference type="CDD" id="cd02414">
    <property type="entry name" value="KH-II_Jag"/>
    <property type="match status" value="1"/>
</dbReference>
<name>A0A2H0WQJ9_9BACT</name>
<evidence type="ECO:0000313" key="2">
    <source>
        <dbReference type="EMBL" id="PIS14208.1"/>
    </source>
</evidence>
<dbReference type="CDD" id="cd02644">
    <property type="entry name" value="R3H_jag"/>
    <property type="match status" value="1"/>
</dbReference>
<organism evidence="2 3">
    <name type="scientific">Candidatus Shapirobacteria bacterium CG09_land_8_20_14_0_10_47_13</name>
    <dbReference type="NCBI Taxonomy" id="1974481"/>
    <lineage>
        <taxon>Bacteria</taxon>
        <taxon>Candidatus Shapironibacteriota</taxon>
    </lineage>
</organism>
<dbReference type="Proteomes" id="UP000230033">
    <property type="component" value="Unassembled WGS sequence"/>
</dbReference>
<reference evidence="3" key="1">
    <citation type="submission" date="2017-09" db="EMBL/GenBank/DDBJ databases">
        <title>Depth-based differentiation of microbial function through sediment-hosted aquifers and enrichment of novel symbionts in the deep terrestrial subsurface.</title>
        <authorList>
            <person name="Probst A.J."/>
            <person name="Ladd B."/>
            <person name="Jarett J.K."/>
            <person name="Geller-Mcgrath D.E."/>
            <person name="Sieber C.M.K."/>
            <person name="Emerson J.B."/>
            <person name="Anantharaman K."/>
            <person name="Thomas B.C."/>
            <person name="Malmstrom R."/>
            <person name="Stieglmeier M."/>
            <person name="Klingl A."/>
            <person name="Woyke T."/>
            <person name="Ryan C.M."/>
            <person name="Banfield J.F."/>
        </authorList>
    </citation>
    <scope>NUCLEOTIDE SEQUENCE [LARGE SCALE GENOMIC DNA]</scope>
</reference>
<dbReference type="InterPro" id="IPR038008">
    <property type="entry name" value="Jag_KH"/>
</dbReference>
<feature type="domain" description="R3H" evidence="1">
    <location>
        <begin position="85"/>
        <end position="151"/>
    </location>
</feature>
<protein>
    <recommendedName>
        <fullName evidence="1">R3H domain-containing protein</fullName>
    </recommendedName>
</protein>
<proteinExistence type="predicted"/>
<dbReference type="InterPro" id="IPR034079">
    <property type="entry name" value="R3H_KhpB"/>
</dbReference>
<dbReference type="InterPro" id="IPR036867">
    <property type="entry name" value="R3H_dom_sf"/>
</dbReference>
<accession>A0A2H0WQJ9</accession>
<dbReference type="EMBL" id="PEZJ01000003">
    <property type="protein sequence ID" value="PIS14208.1"/>
    <property type="molecule type" value="Genomic_DNA"/>
</dbReference>
<dbReference type="Gene3D" id="3.30.1370.50">
    <property type="entry name" value="R3H-like domain"/>
    <property type="match status" value="1"/>
</dbReference>